<dbReference type="InterPro" id="IPR001763">
    <property type="entry name" value="Rhodanese-like_dom"/>
</dbReference>
<dbReference type="STRING" id="1227492.C482_08496"/>
<evidence type="ECO:0000313" key="3">
    <source>
        <dbReference type="EMBL" id="ELZ01221.1"/>
    </source>
</evidence>
<dbReference type="AlphaFoldDB" id="M0AR75"/>
<dbReference type="SMART" id="SM00450">
    <property type="entry name" value="RHOD"/>
    <property type="match status" value="2"/>
</dbReference>
<feature type="domain" description="Rhodanese" evidence="2">
    <location>
        <begin position="193"/>
        <end position="306"/>
    </location>
</feature>
<dbReference type="SUPFAM" id="SSF52821">
    <property type="entry name" value="Rhodanese/Cell cycle control phosphatase"/>
    <property type="match status" value="2"/>
</dbReference>
<gene>
    <name evidence="3" type="ORF">C482_08496</name>
</gene>
<evidence type="ECO:0000313" key="4">
    <source>
        <dbReference type="Proteomes" id="UP000011693"/>
    </source>
</evidence>
<dbReference type="PROSITE" id="PS51257">
    <property type="entry name" value="PROKAR_LIPOPROTEIN"/>
    <property type="match status" value="1"/>
</dbReference>
<name>M0AR75_9EURY</name>
<sequence length="326" mass="35468">MLRLGAAAGAISIAGCLGSLRESEPELYTTPAAAEFEAVVDAAWLKDSLEGVELLDVRDEDEFTNGHVAGASRLPDTDLMRDHYEETEDGYKAAPEVIAAIAADAGITTEDDVVVYGSGSNLWETYAIYTLRAIGHDGMVALLDGGFPVWAAAGGDIEAGTSEPEPDTGEYEPELETDVLATREYVADQVHEDGANVPLVDNRSPEEYWGIEKDGPVDRHGHITGAINVEFTQNLVEDDDGSRLRTPAELERLWLEEADLDPDEETISYCSTAVRGSVGWFVMEQLGWETVRNYEGSWHDWGTLTEGDGYYYTSGEGTGDVIDVFD</sequence>
<dbReference type="CDD" id="cd01449">
    <property type="entry name" value="TST_Repeat_2"/>
    <property type="match status" value="1"/>
</dbReference>
<comment type="caution">
    <text evidence="3">The sequence shown here is derived from an EMBL/GenBank/DDBJ whole genome shotgun (WGS) entry which is preliminary data.</text>
</comment>
<dbReference type="PATRIC" id="fig|1227492.4.peg.1664"/>
<organism evidence="3 4">
    <name type="scientific">Natrialba chahannaoensis JCM 10990</name>
    <dbReference type="NCBI Taxonomy" id="1227492"/>
    <lineage>
        <taxon>Archaea</taxon>
        <taxon>Methanobacteriati</taxon>
        <taxon>Methanobacteriota</taxon>
        <taxon>Stenosarchaea group</taxon>
        <taxon>Halobacteria</taxon>
        <taxon>Halobacteriales</taxon>
        <taxon>Natrialbaceae</taxon>
        <taxon>Natrialba</taxon>
    </lineage>
</organism>
<dbReference type="EMBL" id="AOIN01000046">
    <property type="protein sequence ID" value="ELZ01221.1"/>
    <property type="molecule type" value="Genomic_DNA"/>
</dbReference>
<evidence type="ECO:0000256" key="1">
    <source>
        <dbReference type="ARBA" id="ARBA00022737"/>
    </source>
</evidence>
<dbReference type="PANTHER" id="PTHR43855">
    <property type="entry name" value="THIOSULFATE SULFURTRANSFERASE"/>
    <property type="match status" value="1"/>
</dbReference>
<dbReference type="PROSITE" id="PS50206">
    <property type="entry name" value="RHODANESE_3"/>
    <property type="match status" value="2"/>
</dbReference>
<dbReference type="Gene3D" id="3.40.250.10">
    <property type="entry name" value="Rhodanese-like domain"/>
    <property type="match status" value="2"/>
</dbReference>
<keyword evidence="1" id="KW-0677">Repeat</keyword>
<feature type="domain" description="Rhodanese" evidence="2">
    <location>
        <begin position="48"/>
        <end position="159"/>
    </location>
</feature>
<evidence type="ECO:0000259" key="2">
    <source>
        <dbReference type="PROSITE" id="PS50206"/>
    </source>
</evidence>
<reference evidence="3 4" key="1">
    <citation type="journal article" date="2014" name="PLoS Genet.">
        <title>Phylogenetically driven sequencing of extremely halophilic archaea reveals strategies for static and dynamic osmo-response.</title>
        <authorList>
            <person name="Becker E.A."/>
            <person name="Seitzer P.M."/>
            <person name="Tritt A."/>
            <person name="Larsen D."/>
            <person name="Krusor M."/>
            <person name="Yao A.I."/>
            <person name="Wu D."/>
            <person name="Madern D."/>
            <person name="Eisen J.A."/>
            <person name="Darling A.E."/>
            <person name="Facciotti M.T."/>
        </authorList>
    </citation>
    <scope>NUCLEOTIDE SEQUENCE [LARGE SCALE GENOMIC DNA]</scope>
    <source>
        <strain evidence="3 4">JCM 10990</strain>
    </source>
</reference>
<accession>M0AR75</accession>
<dbReference type="PANTHER" id="PTHR43855:SF1">
    <property type="entry name" value="THIOSULFATE SULFURTRANSFERASE"/>
    <property type="match status" value="1"/>
</dbReference>
<dbReference type="Proteomes" id="UP000011693">
    <property type="component" value="Unassembled WGS sequence"/>
</dbReference>
<proteinExistence type="predicted"/>
<dbReference type="Pfam" id="PF00581">
    <property type="entry name" value="Rhodanese"/>
    <property type="match status" value="2"/>
</dbReference>
<keyword evidence="4" id="KW-1185">Reference proteome</keyword>
<dbReference type="InterPro" id="IPR036873">
    <property type="entry name" value="Rhodanese-like_dom_sf"/>
</dbReference>
<dbReference type="InterPro" id="IPR051126">
    <property type="entry name" value="Thiosulfate_sulfurtransferase"/>
</dbReference>
<protein>
    <submittedName>
        <fullName evidence="3">Rhodanese</fullName>
    </submittedName>
</protein>